<evidence type="ECO:0000313" key="1">
    <source>
        <dbReference type="EMBL" id="CAE6509974.1"/>
    </source>
</evidence>
<proteinExistence type="predicted"/>
<dbReference type="Proteomes" id="UP000663853">
    <property type="component" value="Unassembled WGS sequence"/>
</dbReference>
<dbReference type="EMBL" id="CAJMXA010003663">
    <property type="protein sequence ID" value="CAE6509974.1"/>
    <property type="molecule type" value="Genomic_DNA"/>
</dbReference>
<comment type="caution">
    <text evidence="1">The sequence shown here is derived from an EMBL/GenBank/DDBJ whole genome shotgun (WGS) entry which is preliminary data.</text>
</comment>
<evidence type="ECO:0008006" key="3">
    <source>
        <dbReference type="Google" id="ProtNLM"/>
    </source>
</evidence>
<dbReference type="AlphaFoldDB" id="A0A8H3D2R5"/>
<name>A0A8H3D2R5_9AGAM</name>
<gene>
    <name evidence="1" type="ORF">RDB_LOCUS125913</name>
</gene>
<reference evidence="1" key="1">
    <citation type="submission" date="2021-01" db="EMBL/GenBank/DDBJ databases">
        <authorList>
            <person name="Kaushik A."/>
        </authorList>
    </citation>
    <scope>NUCLEOTIDE SEQUENCE</scope>
    <source>
        <strain evidence="1">AG6-10EEA</strain>
    </source>
</reference>
<accession>A0A8H3D2R5</accession>
<protein>
    <recommendedName>
        <fullName evidence="3">EF-hand domain-containing protein</fullName>
    </recommendedName>
</protein>
<evidence type="ECO:0000313" key="2">
    <source>
        <dbReference type="Proteomes" id="UP000663853"/>
    </source>
</evidence>
<sequence>MAIQLSEGMAASPSGCVRWCINGMRETKNRYLVSALNILDKKAVNNRPELREVFPLLDKDGDESTTPKELDIIHAVDTDNNGTIGPSGDLVALASGVVDADLQRVKEREAIDNDGSESGDNAKSRDLVANHDKVKVFESKLPSSSGATSAPMNGNAAITGSTFLETGDAADVWRPNNVQEEGKPETSYVFKMIRISPQDFNKKSAGYKISWNDFVRDLQARVSTWSQFDHPNVSGSTLLEASAYAPSFAPMDLFETTSKRLLDNKPTSLN</sequence>
<organism evidence="1 2">
    <name type="scientific">Rhizoctonia solani</name>
    <dbReference type="NCBI Taxonomy" id="456999"/>
    <lineage>
        <taxon>Eukaryota</taxon>
        <taxon>Fungi</taxon>
        <taxon>Dikarya</taxon>
        <taxon>Basidiomycota</taxon>
        <taxon>Agaricomycotina</taxon>
        <taxon>Agaricomycetes</taxon>
        <taxon>Cantharellales</taxon>
        <taxon>Ceratobasidiaceae</taxon>
        <taxon>Rhizoctonia</taxon>
    </lineage>
</organism>